<dbReference type="AlphaFoldDB" id="A0A6G0TP54"/>
<name>A0A6G0TP54_APHGL</name>
<accession>A0A6G0TP54</accession>
<organism evidence="2 3">
    <name type="scientific">Aphis glycines</name>
    <name type="common">Soybean aphid</name>
    <dbReference type="NCBI Taxonomy" id="307491"/>
    <lineage>
        <taxon>Eukaryota</taxon>
        <taxon>Metazoa</taxon>
        <taxon>Ecdysozoa</taxon>
        <taxon>Arthropoda</taxon>
        <taxon>Hexapoda</taxon>
        <taxon>Insecta</taxon>
        <taxon>Pterygota</taxon>
        <taxon>Neoptera</taxon>
        <taxon>Paraneoptera</taxon>
        <taxon>Hemiptera</taxon>
        <taxon>Sternorrhyncha</taxon>
        <taxon>Aphidomorpha</taxon>
        <taxon>Aphidoidea</taxon>
        <taxon>Aphididae</taxon>
        <taxon>Aphidini</taxon>
        <taxon>Aphis</taxon>
        <taxon>Aphis</taxon>
    </lineage>
</organism>
<dbReference type="EMBL" id="VYZN01000026">
    <property type="protein sequence ID" value="KAE9535252.1"/>
    <property type="molecule type" value="Genomic_DNA"/>
</dbReference>
<reference evidence="2 3" key="1">
    <citation type="submission" date="2019-08" db="EMBL/GenBank/DDBJ databases">
        <title>The genome of the soybean aphid Biotype 1, its phylome, world population structure and adaptation to the North American continent.</title>
        <authorList>
            <person name="Giordano R."/>
            <person name="Donthu R.K."/>
            <person name="Hernandez A.G."/>
            <person name="Wright C.L."/>
            <person name="Zimin A.V."/>
        </authorList>
    </citation>
    <scope>NUCLEOTIDE SEQUENCE [LARGE SCALE GENOMIC DNA]</scope>
    <source>
        <tissue evidence="2">Whole aphids</tissue>
    </source>
</reference>
<proteinExistence type="predicted"/>
<evidence type="ECO:0000313" key="3">
    <source>
        <dbReference type="Proteomes" id="UP000475862"/>
    </source>
</evidence>
<feature type="region of interest" description="Disordered" evidence="1">
    <location>
        <begin position="20"/>
        <end position="48"/>
    </location>
</feature>
<keyword evidence="3" id="KW-1185">Reference proteome</keyword>
<gene>
    <name evidence="2" type="ORF">AGLY_007985</name>
</gene>
<evidence type="ECO:0000256" key="1">
    <source>
        <dbReference type="SAM" id="MobiDB-lite"/>
    </source>
</evidence>
<sequence>MTAKDSLLLHAKIEKNRERNGKLEAFDSSGNGSNISHKRAEPKRQINKNLSSQNPTVISINKIKINEFQWKPCLKKVGENHKYLTILTIGKKKKKLIHNTIYLLCCVKFSFVERLKKQQYKLALLFRGYHIRLCCIYLTYYIQHSKFAFSRTHHVNSFKIKLNLLIIKVEARYFQFEIT</sequence>
<dbReference type="Proteomes" id="UP000475862">
    <property type="component" value="Unassembled WGS sequence"/>
</dbReference>
<comment type="caution">
    <text evidence="2">The sequence shown here is derived from an EMBL/GenBank/DDBJ whole genome shotgun (WGS) entry which is preliminary data.</text>
</comment>
<protein>
    <submittedName>
        <fullName evidence="2">Uncharacterized protein</fullName>
    </submittedName>
</protein>
<evidence type="ECO:0000313" key="2">
    <source>
        <dbReference type="EMBL" id="KAE9535252.1"/>
    </source>
</evidence>